<dbReference type="EMBL" id="CP086136">
    <property type="protein sequence ID" value="UEM16588.1"/>
    <property type="molecule type" value="Genomic_DNA"/>
</dbReference>
<accession>A0A939M9M5</accession>
<evidence type="ECO:0000313" key="1">
    <source>
        <dbReference type="EMBL" id="MBO1863810.1"/>
    </source>
</evidence>
<sequence length="146" mass="16467">MSLIEFNGETRTVADWARLIGIHPDTLGKRLALGWSVEEALTTPVGKQGRKPKPIRAPSIAHALPALRDWQRDMHAAHRQMTRSVRSFVRQMEEQMAELRHGLDQHLAAQRDEANRNIIASHTPGVGQNPQEIVRDRCSRVAQESV</sequence>
<reference evidence="1" key="1">
    <citation type="submission" date="2021-03" db="EMBL/GenBank/DDBJ databases">
        <title>Whole Genome Sequence of Bradyrhizobium sp. Strain 144S4.</title>
        <authorList>
            <person name="Bromfield E.S.P."/>
            <person name="Cloutier S."/>
        </authorList>
    </citation>
    <scope>NUCLEOTIDE SEQUENCE [LARGE SCALE GENOMIC DNA]</scope>
    <source>
        <strain evidence="1">144S4</strain>
    </source>
</reference>
<evidence type="ECO:0000313" key="3">
    <source>
        <dbReference type="Proteomes" id="UP000664702"/>
    </source>
</evidence>
<dbReference type="KEGG" id="bban:J4G43_021660"/>
<gene>
    <name evidence="2" type="ORF">J4G43_021660</name>
    <name evidence="1" type="ORF">J4G43_23710</name>
</gene>
<reference evidence="2 3" key="2">
    <citation type="journal article" date="2022" name="Int. J. Syst. Evol. Microbiol.">
        <title>Strains of Bradyrhizobium barranii sp. nov. associated with legumes native to Canada are symbionts of soybeans and belong to different subspecies (subsp. barranii subsp. nov. and subsp. apii subsp. nov.) and symbiovars (sv. glycinearum and sv. septentrionale).</title>
        <authorList>
            <person name="Bromfield E.S.P."/>
            <person name="Cloutier S."/>
            <person name="Wasai-Hara S."/>
            <person name="Minamisawa K."/>
        </authorList>
    </citation>
    <scope>NUCLEOTIDE SEQUENCE [LARGE SCALE GENOMIC DNA]</scope>
    <source>
        <strain evidence="2 3">144S4</strain>
    </source>
</reference>
<dbReference type="RefSeq" id="WP_208086225.1">
    <property type="nucleotide sequence ID" value="NZ_CP086136.1"/>
</dbReference>
<dbReference type="AlphaFoldDB" id="A0A939M9M5"/>
<organism evidence="1">
    <name type="scientific">Bradyrhizobium barranii subsp. barranii</name>
    <dbReference type="NCBI Taxonomy" id="2823807"/>
    <lineage>
        <taxon>Bacteria</taxon>
        <taxon>Pseudomonadati</taxon>
        <taxon>Pseudomonadota</taxon>
        <taxon>Alphaproteobacteria</taxon>
        <taxon>Hyphomicrobiales</taxon>
        <taxon>Nitrobacteraceae</taxon>
        <taxon>Bradyrhizobium</taxon>
        <taxon>Bradyrhizobium barranii</taxon>
    </lineage>
</organism>
<name>A0A939M9M5_9BRAD</name>
<evidence type="ECO:0000313" key="2">
    <source>
        <dbReference type="EMBL" id="UEM16588.1"/>
    </source>
</evidence>
<protein>
    <submittedName>
        <fullName evidence="1">Uncharacterized protein</fullName>
    </submittedName>
</protein>
<dbReference type="EMBL" id="JAGEMI010000001">
    <property type="protein sequence ID" value="MBO1863810.1"/>
    <property type="molecule type" value="Genomic_DNA"/>
</dbReference>
<dbReference type="Proteomes" id="UP000664702">
    <property type="component" value="Chromosome"/>
</dbReference>
<proteinExistence type="predicted"/>